<evidence type="ECO:0000313" key="8">
    <source>
        <dbReference type="RefSeq" id="XP_003746836.1"/>
    </source>
</evidence>
<dbReference type="InterPro" id="IPR036236">
    <property type="entry name" value="Znf_C2H2_sf"/>
</dbReference>
<keyword evidence="1" id="KW-0479">Metal-binding</keyword>
<dbReference type="KEGG" id="goe:100899896"/>
<dbReference type="Gene3D" id="3.30.160.60">
    <property type="entry name" value="Classic Zinc Finger"/>
    <property type="match status" value="4"/>
</dbReference>
<dbReference type="RefSeq" id="XP_003746836.1">
    <property type="nucleotide sequence ID" value="XM_003746788.1"/>
</dbReference>
<dbReference type="Proteomes" id="UP000694867">
    <property type="component" value="Unplaced"/>
</dbReference>
<dbReference type="PROSITE" id="PS00028">
    <property type="entry name" value="ZINC_FINGER_C2H2_1"/>
    <property type="match status" value="4"/>
</dbReference>
<evidence type="ECO:0000313" key="7">
    <source>
        <dbReference type="Proteomes" id="UP000694867"/>
    </source>
</evidence>
<name>A0AAJ6VZP5_9ACAR</name>
<dbReference type="SUPFAM" id="SSF57667">
    <property type="entry name" value="beta-beta-alpha zinc fingers"/>
    <property type="match status" value="3"/>
</dbReference>
<accession>A0AAJ6VZP5</accession>
<evidence type="ECO:0000256" key="2">
    <source>
        <dbReference type="ARBA" id="ARBA00022737"/>
    </source>
</evidence>
<evidence type="ECO:0000256" key="1">
    <source>
        <dbReference type="ARBA" id="ARBA00022723"/>
    </source>
</evidence>
<protein>
    <submittedName>
        <fullName evidence="8">Zinc finger protein 2</fullName>
    </submittedName>
</protein>
<dbReference type="PROSITE" id="PS50157">
    <property type="entry name" value="ZINC_FINGER_C2H2_2"/>
    <property type="match status" value="4"/>
</dbReference>
<keyword evidence="3 5" id="KW-0863">Zinc-finger</keyword>
<dbReference type="GeneID" id="100899896"/>
<dbReference type="InterPro" id="IPR013087">
    <property type="entry name" value="Znf_C2H2_type"/>
</dbReference>
<feature type="domain" description="C2H2-type" evidence="6">
    <location>
        <begin position="292"/>
        <end position="319"/>
    </location>
</feature>
<proteinExistence type="predicted"/>
<keyword evidence="4" id="KW-0862">Zinc</keyword>
<dbReference type="PANTHER" id="PTHR24379">
    <property type="entry name" value="KRAB AND ZINC FINGER DOMAIN-CONTAINING"/>
    <property type="match status" value="1"/>
</dbReference>
<reference evidence="8" key="1">
    <citation type="submission" date="2025-08" db="UniProtKB">
        <authorList>
            <consortium name="RefSeq"/>
        </authorList>
    </citation>
    <scope>IDENTIFICATION</scope>
</reference>
<keyword evidence="7" id="KW-1185">Reference proteome</keyword>
<dbReference type="AlphaFoldDB" id="A0AAJ6VZP5"/>
<keyword evidence="2" id="KW-0677">Repeat</keyword>
<dbReference type="GO" id="GO:0008270">
    <property type="term" value="F:zinc ion binding"/>
    <property type="evidence" value="ECO:0007669"/>
    <property type="project" value="UniProtKB-KW"/>
</dbReference>
<sequence length="473" mass="53796">MSQVGGHDEVLVARDESRSGELPIRVADFCSPSQHSLTMPSADIPQNGTDERFQLDFQNAINLGTESVVEISGVTHVLHIDFECQQALAIPLKPVEEKARELDLETLGALLGRRGPGRPSLSATETVSIVVLTKLISVLVQVPLDDVPPTLKLSQLGDRILKTIVQYEELSATSTLDLDTEEGPLTLNVSLAVLKGTVDWVDDVTLVPVYRTYPVEDPEFFKEISLRGVIDEEIQCPFCDFYSFYEGHMSRHLQAGHRDFVDDTNTMECRKCHVVLPGSEFFRHHVRKHPNLVCLQCGVVVEQTNQMRRHNERHDSLSPNHCEVCGKIYKDQYILRSHMKLVHGEPLSLHECFHCQKRFDRKAHLIRHLKHTHTDLKPFACDMCDYRSNARGDLNKHLLIHSEPSFRCGQCGKCFTHRKSLVLHEKRHLGLREFKCGLCDYLGYTHNHVRRHIERVHGNTDLRSAFDTAVISE</sequence>
<gene>
    <name evidence="8" type="primary">LOC100899896</name>
</gene>
<dbReference type="Pfam" id="PF00096">
    <property type="entry name" value="zf-C2H2"/>
    <property type="match status" value="1"/>
</dbReference>
<dbReference type="SMART" id="SM00355">
    <property type="entry name" value="ZnF_C2H2"/>
    <property type="match status" value="8"/>
</dbReference>
<organism evidence="7 8">
    <name type="scientific">Galendromus occidentalis</name>
    <name type="common">western predatory mite</name>
    <dbReference type="NCBI Taxonomy" id="34638"/>
    <lineage>
        <taxon>Eukaryota</taxon>
        <taxon>Metazoa</taxon>
        <taxon>Ecdysozoa</taxon>
        <taxon>Arthropoda</taxon>
        <taxon>Chelicerata</taxon>
        <taxon>Arachnida</taxon>
        <taxon>Acari</taxon>
        <taxon>Parasitiformes</taxon>
        <taxon>Mesostigmata</taxon>
        <taxon>Gamasina</taxon>
        <taxon>Phytoseioidea</taxon>
        <taxon>Phytoseiidae</taxon>
        <taxon>Typhlodrominae</taxon>
        <taxon>Galendromus</taxon>
    </lineage>
</organism>
<dbReference type="PANTHER" id="PTHR24379:SF121">
    <property type="entry name" value="C2H2-TYPE DOMAIN-CONTAINING PROTEIN"/>
    <property type="match status" value="1"/>
</dbReference>
<evidence type="ECO:0000256" key="4">
    <source>
        <dbReference type="ARBA" id="ARBA00022833"/>
    </source>
</evidence>
<evidence type="ECO:0000259" key="6">
    <source>
        <dbReference type="PROSITE" id="PS50157"/>
    </source>
</evidence>
<evidence type="ECO:0000256" key="3">
    <source>
        <dbReference type="ARBA" id="ARBA00022771"/>
    </source>
</evidence>
<feature type="domain" description="C2H2-type" evidence="6">
    <location>
        <begin position="320"/>
        <end position="343"/>
    </location>
</feature>
<evidence type="ECO:0000256" key="5">
    <source>
        <dbReference type="PROSITE-ProRule" id="PRU00042"/>
    </source>
</evidence>
<feature type="domain" description="C2H2-type" evidence="6">
    <location>
        <begin position="350"/>
        <end position="378"/>
    </location>
</feature>
<feature type="domain" description="C2H2-type" evidence="6">
    <location>
        <begin position="406"/>
        <end position="433"/>
    </location>
</feature>